<reference evidence="9 10" key="1">
    <citation type="submission" date="2019-01" db="EMBL/GenBank/DDBJ databases">
        <title>Bacillus sp. M5HDSG1-1, whole genome shotgun sequence.</title>
        <authorList>
            <person name="Tuo L."/>
        </authorList>
    </citation>
    <scope>NUCLEOTIDE SEQUENCE [LARGE SCALE GENOMIC DNA]</scope>
    <source>
        <strain evidence="9 10">M5HDSG1-1</strain>
    </source>
</reference>
<evidence type="ECO:0000256" key="3">
    <source>
        <dbReference type="ARBA" id="ARBA00022490"/>
    </source>
</evidence>
<dbReference type="GO" id="GO:0016020">
    <property type="term" value="C:membrane"/>
    <property type="evidence" value="ECO:0007669"/>
    <property type="project" value="InterPro"/>
</dbReference>
<dbReference type="InterPro" id="IPR036662">
    <property type="entry name" value="PTS_EIIA_man-typ_sf"/>
</dbReference>
<dbReference type="CDD" id="cd00006">
    <property type="entry name" value="PTS_IIA_man"/>
    <property type="match status" value="1"/>
</dbReference>
<dbReference type="SUPFAM" id="SSF53062">
    <property type="entry name" value="PTS system fructose IIA component-like"/>
    <property type="match status" value="1"/>
</dbReference>
<dbReference type="Proteomes" id="UP000288024">
    <property type="component" value="Unassembled WGS sequence"/>
</dbReference>
<dbReference type="Gene3D" id="3.40.50.510">
    <property type="entry name" value="Phosphotransferase system, mannose-type IIA component"/>
    <property type="match status" value="1"/>
</dbReference>
<dbReference type="GO" id="GO:0009401">
    <property type="term" value="P:phosphoenolpyruvate-dependent sugar phosphotransferase system"/>
    <property type="evidence" value="ECO:0007669"/>
    <property type="project" value="UniProtKB-KW"/>
</dbReference>
<dbReference type="PROSITE" id="PS51096">
    <property type="entry name" value="PTS_EIIA_TYPE_4"/>
    <property type="match status" value="1"/>
</dbReference>
<dbReference type="GO" id="GO:0005737">
    <property type="term" value="C:cytoplasm"/>
    <property type="evidence" value="ECO:0007669"/>
    <property type="project" value="UniProtKB-SubCell"/>
</dbReference>
<evidence type="ECO:0000256" key="1">
    <source>
        <dbReference type="ARBA" id="ARBA00004496"/>
    </source>
</evidence>
<keyword evidence="4" id="KW-0762">Sugar transport</keyword>
<dbReference type="AlphaFoldDB" id="A0A3S2UWP2"/>
<gene>
    <name evidence="9" type="ORF">EM808_13450</name>
</gene>
<dbReference type="GO" id="GO:0016301">
    <property type="term" value="F:kinase activity"/>
    <property type="evidence" value="ECO:0007669"/>
    <property type="project" value="UniProtKB-KW"/>
</dbReference>
<dbReference type="InterPro" id="IPR051471">
    <property type="entry name" value="Bacterial_PTS_sugar_comp"/>
</dbReference>
<comment type="caution">
    <text evidence="9">The sequence shown here is derived from an EMBL/GenBank/DDBJ whole genome shotgun (WGS) entry which is preliminary data.</text>
</comment>
<dbReference type="RefSeq" id="WP_127738711.1">
    <property type="nucleotide sequence ID" value="NZ_RZTZ01000004.1"/>
</dbReference>
<evidence type="ECO:0000256" key="6">
    <source>
        <dbReference type="ARBA" id="ARBA00022683"/>
    </source>
</evidence>
<keyword evidence="3" id="KW-0963">Cytoplasm</keyword>
<proteinExistence type="predicted"/>
<evidence type="ECO:0000313" key="10">
    <source>
        <dbReference type="Proteomes" id="UP000288024"/>
    </source>
</evidence>
<evidence type="ECO:0000256" key="4">
    <source>
        <dbReference type="ARBA" id="ARBA00022597"/>
    </source>
</evidence>
<evidence type="ECO:0000256" key="5">
    <source>
        <dbReference type="ARBA" id="ARBA00022679"/>
    </source>
</evidence>
<accession>A0A3S2UWP2</accession>
<feature type="domain" description="PTS EIIA type-4" evidence="8">
    <location>
        <begin position="4"/>
        <end position="139"/>
    </location>
</feature>
<name>A0A3S2UWP2_9BACI</name>
<evidence type="ECO:0000313" key="9">
    <source>
        <dbReference type="EMBL" id="RVT62759.1"/>
    </source>
</evidence>
<evidence type="ECO:0000256" key="2">
    <source>
        <dbReference type="ARBA" id="ARBA00022448"/>
    </source>
</evidence>
<evidence type="ECO:0000256" key="7">
    <source>
        <dbReference type="ARBA" id="ARBA00022777"/>
    </source>
</evidence>
<keyword evidence="6" id="KW-0598">Phosphotransferase system</keyword>
<evidence type="ECO:0000259" key="8">
    <source>
        <dbReference type="PROSITE" id="PS51096"/>
    </source>
</evidence>
<dbReference type="PANTHER" id="PTHR33799">
    <property type="entry name" value="PTS PERMEASE-RELATED-RELATED"/>
    <property type="match status" value="1"/>
</dbReference>
<keyword evidence="7" id="KW-0418">Kinase</keyword>
<protein>
    <submittedName>
        <fullName evidence="9">PTS mannose/fructose/sorbose family IIA subunit</fullName>
    </submittedName>
</protein>
<comment type="subcellular location">
    <subcellularLocation>
        <location evidence="1">Cytoplasm</location>
    </subcellularLocation>
</comment>
<keyword evidence="5" id="KW-0808">Transferase</keyword>
<dbReference type="PANTHER" id="PTHR33799:SF1">
    <property type="entry name" value="PTS SYSTEM MANNOSE-SPECIFIC EIIAB COMPONENT-RELATED"/>
    <property type="match status" value="1"/>
</dbReference>
<dbReference type="Pfam" id="PF03610">
    <property type="entry name" value="EIIA-man"/>
    <property type="match status" value="1"/>
</dbReference>
<dbReference type="EMBL" id="RZTZ01000004">
    <property type="protein sequence ID" value="RVT62759.1"/>
    <property type="molecule type" value="Genomic_DNA"/>
</dbReference>
<organism evidence="9 10">
    <name type="scientific">Niallia taxi</name>
    <dbReference type="NCBI Taxonomy" id="2499688"/>
    <lineage>
        <taxon>Bacteria</taxon>
        <taxon>Bacillati</taxon>
        <taxon>Bacillota</taxon>
        <taxon>Bacilli</taxon>
        <taxon>Bacillales</taxon>
        <taxon>Bacillaceae</taxon>
        <taxon>Niallia</taxon>
    </lineage>
</organism>
<keyword evidence="2" id="KW-0813">Transport</keyword>
<dbReference type="InterPro" id="IPR033887">
    <property type="entry name" value="PTS_IIA_man"/>
</dbReference>
<keyword evidence="10" id="KW-1185">Reference proteome</keyword>
<dbReference type="InterPro" id="IPR004701">
    <property type="entry name" value="PTS_EIIA_man-typ"/>
</dbReference>
<sequence length="144" mass="15976">MKQEVAVILASHGNFAVEALNSLEMIMGKQQNIQAISLHPGEGLTDLIERMDIIYQGLEKEHGTIIISDIFGGSPSNAATALYLKYPDYPIALFTGLNLGVLIELATIRDREFNEVLQAIDNICGQIWLRVDQNLHKGIEEEDL</sequence>